<accession>H0R2C0</accession>
<dbReference type="InterPro" id="IPR002994">
    <property type="entry name" value="Surf1/Shy1"/>
</dbReference>
<protein>
    <recommendedName>
        <fullName evidence="1">SURF1-like protein</fullName>
    </recommendedName>
</protein>
<dbReference type="Pfam" id="PF02104">
    <property type="entry name" value="SURF1"/>
    <property type="match status" value="1"/>
</dbReference>
<comment type="subcellular location">
    <subcellularLocation>
        <location evidence="1">Cell membrane</location>
        <topology evidence="1">Multi-pass membrane protein</topology>
    </subcellularLocation>
</comment>
<evidence type="ECO:0000313" key="4">
    <source>
        <dbReference type="Proteomes" id="UP000035034"/>
    </source>
</evidence>
<reference evidence="3 4" key="1">
    <citation type="submission" date="2011-12" db="EMBL/GenBank/DDBJ databases">
        <title>Whole genome shotgun sequence of Gordonia effusa NBRC 100432.</title>
        <authorList>
            <person name="Yoshida I."/>
            <person name="Takarada H."/>
            <person name="Hosoyama A."/>
            <person name="Tsuchikane K."/>
            <person name="Katsumata H."/>
            <person name="Yamazaki S."/>
            <person name="Fujita N."/>
        </authorList>
    </citation>
    <scope>NUCLEOTIDE SEQUENCE [LARGE SCALE GENOMIC DNA]</scope>
    <source>
        <strain evidence="3 4">NBRC 100432</strain>
    </source>
</reference>
<feature type="region of interest" description="Disordered" evidence="2">
    <location>
        <begin position="306"/>
        <end position="338"/>
    </location>
</feature>
<evidence type="ECO:0000256" key="1">
    <source>
        <dbReference type="RuleBase" id="RU363076"/>
    </source>
</evidence>
<keyword evidence="1" id="KW-1003">Cell membrane</keyword>
<dbReference type="RefSeq" id="WP_007318556.1">
    <property type="nucleotide sequence ID" value="NZ_BAEH01000077.1"/>
</dbReference>
<evidence type="ECO:0000313" key="3">
    <source>
        <dbReference type="EMBL" id="GAB19221.1"/>
    </source>
</evidence>
<dbReference type="STRING" id="1077974.GOEFS_077_00130"/>
<keyword evidence="1" id="KW-1133">Transmembrane helix</keyword>
<name>H0R2C0_9ACTN</name>
<gene>
    <name evidence="3" type="ORF">GOEFS_077_00130</name>
</gene>
<dbReference type="PROSITE" id="PS50895">
    <property type="entry name" value="SURF1"/>
    <property type="match status" value="1"/>
</dbReference>
<keyword evidence="4" id="KW-1185">Reference proteome</keyword>
<dbReference type="EMBL" id="BAEH01000077">
    <property type="protein sequence ID" value="GAB19221.1"/>
    <property type="molecule type" value="Genomic_DNA"/>
</dbReference>
<dbReference type="GO" id="GO:0005886">
    <property type="term" value="C:plasma membrane"/>
    <property type="evidence" value="ECO:0007669"/>
    <property type="project" value="UniProtKB-SubCell"/>
</dbReference>
<dbReference type="Proteomes" id="UP000035034">
    <property type="component" value="Unassembled WGS sequence"/>
</dbReference>
<dbReference type="eggNOG" id="COG3346">
    <property type="taxonomic scope" value="Bacteria"/>
</dbReference>
<dbReference type="AlphaFoldDB" id="H0R2C0"/>
<sequence>MFRTFFRPGWIVLGLIVVAFAALCFSILAPWQLGKNSSTEKRNDLIRAAVDTAVVPVDDVAAPGAAFDPDTEWREVSIVGRYLPDQQVIVRLRSAQERPATEILTPFMSTDGRVFLVDRGYVRPDQGRAVGEVPAAPTDDTTIHARIRKSEGTSPGRGAHIADGAKAVYTIDPVVVGTQVGHHFDDFYLQLSANQPGSLGEITLPQLDSGPYLSYGLQWLAFGIMAPLGAIYFIYTEVKHRRALRNSTSAPAAASVTVAADGAGASAATGNDIGASAATGNSTGASAATGISARASNQMRDAGFVAAPASQRHQIGSGPDASDATDDVKTKLAKRYGG</sequence>
<organism evidence="3 4">
    <name type="scientific">Gordonia effusa NBRC 100432</name>
    <dbReference type="NCBI Taxonomy" id="1077974"/>
    <lineage>
        <taxon>Bacteria</taxon>
        <taxon>Bacillati</taxon>
        <taxon>Actinomycetota</taxon>
        <taxon>Actinomycetes</taxon>
        <taxon>Mycobacteriales</taxon>
        <taxon>Gordoniaceae</taxon>
        <taxon>Gordonia</taxon>
    </lineage>
</organism>
<evidence type="ECO:0000256" key="2">
    <source>
        <dbReference type="SAM" id="MobiDB-lite"/>
    </source>
</evidence>
<keyword evidence="1" id="KW-0812">Transmembrane</keyword>
<comment type="caution">
    <text evidence="3">The sequence shown here is derived from an EMBL/GenBank/DDBJ whole genome shotgun (WGS) entry which is preliminary data.</text>
</comment>
<feature type="transmembrane region" description="Helical" evidence="1">
    <location>
        <begin position="12"/>
        <end position="33"/>
    </location>
</feature>
<keyword evidence="1" id="KW-0472">Membrane</keyword>
<comment type="similarity">
    <text evidence="1">Belongs to the SURF1 family.</text>
</comment>
<proteinExistence type="inferred from homology"/>
<dbReference type="OrthoDB" id="9807214at2"/>
<dbReference type="CDD" id="cd06662">
    <property type="entry name" value="SURF1"/>
    <property type="match status" value="1"/>
</dbReference>
<feature type="transmembrane region" description="Helical" evidence="1">
    <location>
        <begin position="212"/>
        <end position="235"/>
    </location>
</feature>